<name>A0A430A159_9ENTE</name>
<dbReference type="CDD" id="cd07731">
    <property type="entry name" value="ComA-like_MBL-fold"/>
    <property type="match status" value="1"/>
</dbReference>
<protein>
    <submittedName>
        <fullName evidence="8">DNA internalization-related competence protein ComEC/Rec2</fullName>
    </submittedName>
</protein>
<dbReference type="Gene3D" id="3.60.15.10">
    <property type="entry name" value="Ribonuclease Z/Hydroxyacylglutathione hydrolase-like"/>
    <property type="match status" value="1"/>
</dbReference>
<dbReference type="Proteomes" id="UP000287857">
    <property type="component" value="Unassembled WGS sequence"/>
</dbReference>
<feature type="transmembrane region" description="Helical" evidence="6">
    <location>
        <begin position="422"/>
        <end position="439"/>
    </location>
</feature>
<keyword evidence="4 6" id="KW-1133">Transmembrane helix</keyword>
<evidence type="ECO:0000313" key="8">
    <source>
        <dbReference type="EMBL" id="RSU00141.1"/>
    </source>
</evidence>
<dbReference type="InterPro" id="IPR001279">
    <property type="entry name" value="Metallo-B-lactamas"/>
</dbReference>
<organism evidence="8 9">
    <name type="scientific">Vagococcus vulneris</name>
    <dbReference type="NCBI Taxonomy" id="1977869"/>
    <lineage>
        <taxon>Bacteria</taxon>
        <taxon>Bacillati</taxon>
        <taxon>Bacillota</taxon>
        <taxon>Bacilli</taxon>
        <taxon>Lactobacillales</taxon>
        <taxon>Enterococcaceae</taxon>
        <taxon>Vagococcus</taxon>
    </lineage>
</organism>
<feature type="transmembrane region" description="Helical" evidence="6">
    <location>
        <begin position="394"/>
        <end position="415"/>
    </location>
</feature>
<evidence type="ECO:0000256" key="1">
    <source>
        <dbReference type="ARBA" id="ARBA00004651"/>
    </source>
</evidence>
<dbReference type="AlphaFoldDB" id="A0A430A159"/>
<feature type="transmembrane region" description="Helical" evidence="6">
    <location>
        <begin position="53"/>
        <end position="71"/>
    </location>
</feature>
<accession>A0A430A159</accession>
<evidence type="ECO:0000259" key="7">
    <source>
        <dbReference type="SMART" id="SM00849"/>
    </source>
</evidence>
<dbReference type="GO" id="GO:0030420">
    <property type="term" value="P:establishment of competence for transformation"/>
    <property type="evidence" value="ECO:0007669"/>
    <property type="project" value="InterPro"/>
</dbReference>
<feature type="transmembrane region" description="Helical" evidence="6">
    <location>
        <begin position="241"/>
        <end position="264"/>
    </location>
</feature>
<keyword evidence="9" id="KW-1185">Reference proteome</keyword>
<gene>
    <name evidence="8" type="ORF">CBF37_02245</name>
</gene>
<dbReference type="InterPro" id="IPR004797">
    <property type="entry name" value="Competence_ComEC/Rec2"/>
</dbReference>
<dbReference type="Pfam" id="PF03772">
    <property type="entry name" value="Competence"/>
    <property type="match status" value="1"/>
</dbReference>
<evidence type="ECO:0000256" key="2">
    <source>
        <dbReference type="ARBA" id="ARBA00022475"/>
    </source>
</evidence>
<feature type="transmembrane region" description="Helical" evidence="6">
    <location>
        <begin position="21"/>
        <end position="47"/>
    </location>
</feature>
<feature type="transmembrane region" description="Helical" evidence="6">
    <location>
        <begin position="318"/>
        <end position="338"/>
    </location>
</feature>
<dbReference type="NCBIfam" id="TIGR00361">
    <property type="entry name" value="ComEC_Rec2"/>
    <property type="match status" value="1"/>
</dbReference>
<dbReference type="SUPFAM" id="SSF56281">
    <property type="entry name" value="Metallo-hydrolase/oxidoreductase"/>
    <property type="match status" value="1"/>
</dbReference>
<comment type="caution">
    <text evidence="8">The sequence shown here is derived from an EMBL/GenBank/DDBJ whole genome shotgun (WGS) entry which is preliminary data.</text>
</comment>
<proteinExistence type="predicted"/>
<dbReference type="NCBIfam" id="TIGR00360">
    <property type="entry name" value="ComEC_N-term"/>
    <property type="match status" value="1"/>
</dbReference>
<dbReference type="EMBL" id="NGJS01000002">
    <property type="protein sequence ID" value="RSU00141.1"/>
    <property type="molecule type" value="Genomic_DNA"/>
</dbReference>
<feature type="transmembrane region" description="Helical" evidence="6">
    <location>
        <begin position="344"/>
        <end position="362"/>
    </location>
</feature>
<dbReference type="InterPro" id="IPR052159">
    <property type="entry name" value="Competence_DNA_uptake"/>
</dbReference>
<reference evidence="8 9" key="1">
    <citation type="submission" date="2017-05" db="EMBL/GenBank/DDBJ databases">
        <title>Vagococcus spp. assemblies.</title>
        <authorList>
            <person name="Gulvik C.A."/>
        </authorList>
    </citation>
    <scope>NUCLEOTIDE SEQUENCE [LARGE SCALE GENOMIC DNA]</scope>
    <source>
        <strain evidence="8 9">SS1995</strain>
    </source>
</reference>
<feature type="transmembrane region" description="Helical" evidence="6">
    <location>
        <begin position="369"/>
        <end position="388"/>
    </location>
</feature>
<keyword evidence="3 6" id="KW-0812">Transmembrane</keyword>
<feature type="transmembrane region" description="Helical" evidence="6">
    <location>
        <begin position="459"/>
        <end position="478"/>
    </location>
</feature>
<keyword evidence="5 6" id="KW-0472">Membrane</keyword>
<evidence type="ECO:0000256" key="4">
    <source>
        <dbReference type="ARBA" id="ARBA00022989"/>
    </source>
</evidence>
<feature type="domain" description="Metallo-beta-lactamase" evidence="7">
    <location>
        <begin position="517"/>
        <end position="728"/>
    </location>
</feature>
<dbReference type="PANTHER" id="PTHR30619">
    <property type="entry name" value="DNA INTERNALIZATION/COMPETENCE PROTEIN COMEC/REC2"/>
    <property type="match status" value="1"/>
</dbReference>
<keyword evidence="2" id="KW-1003">Cell membrane</keyword>
<evidence type="ECO:0000256" key="6">
    <source>
        <dbReference type="SAM" id="Phobius"/>
    </source>
</evidence>
<dbReference type="InterPro" id="IPR004477">
    <property type="entry name" value="ComEC_N"/>
</dbReference>
<sequence>MRWKTYIRKLGNYFFFPVMCYQLAFIYGFKNWSAALVIGLLIILRSIVLNDKIIFVTVIIFGISGLIFGTLKPNTLIYSERPFAEKILVLPDTIEVKGDYASFTGVIIGQKWSHKRFKAGYVISSKQEAEFIRSIYRPLTADAIGNYTEIDTARNLHSFDQADYYKSKRYLGKIQLTRLKFRQEYQPSMVNISLHVRVLRKRALLYCSKKMPRLSSYFFKVFFLGYQDSDEKEIMKNWKKLGILHIFSLSGMHIFFFIVIFRYILLRLGTLLEVEFFLEIIFIICLCLITGSAVGMLRAGMQSIFNRGSLLIKYKLSALDIWSLTLMVHSLFNPFILLTIGGQLSYYLSFCIIIIQPVLLKCKDTFSRFILFDALLCFLSLPIIWFYFYEWNVLTVIFSLVFANLILYIFMPLLLASSILSLFFGPGIFLFCEVMLKLLEKISAFLANIDLFQIIVGRPPIIIVILLIICQFFLIYLLTQKEVSIILGIYISLCFILLANFKWFNPFGITAFVDVGQGDAIFIKEPFNGPSYLIDTGGQKLFRQKESWRRSKQMGYASDYHLVPFIKSQGTSKIDKIFITHAHEDHFGDLENIATQFSVQQLITTTGAAKQSNFSNILKKISFKTLNTVEDNYFFKSNYVTFRSLSPKKSGDGGNNDSLVLSVELSKTKILLMGDLESDGEEWLLHRYRENILKCDILKLGHHGSKTSSSIEFLAKTMPDYAVASCGVENRYGHPSPEVIRRVQARNIHLFRTDLDGMVYFKWTGYQNNKIMMKKMLNKK</sequence>
<dbReference type="InterPro" id="IPR035681">
    <property type="entry name" value="ComA-like_MBL"/>
</dbReference>
<evidence type="ECO:0000256" key="3">
    <source>
        <dbReference type="ARBA" id="ARBA00022692"/>
    </source>
</evidence>
<evidence type="ECO:0000256" key="5">
    <source>
        <dbReference type="ARBA" id="ARBA00023136"/>
    </source>
</evidence>
<evidence type="ECO:0000313" key="9">
    <source>
        <dbReference type="Proteomes" id="UP000287857"/>
    </source>
</evidence>
<dbReference type="SMART" id="SM00849">
    <property type="entry name" value="Lactamase_B"/>
    <property type="match status" value="1"/>
</dbReference>
<dbReference type="PANTHER" id="PTHR30619:SF7">
    <property type="entry name" value="BETA-LACTAMASE DOMAIN PROTEIN"/>
    <property type="match status" value="1"/>
</dbReference>
<dbReference type="Pfam" id="PF00753">
    <property type="entry name" value="Lactamase_B"/>
    <property type="match status" value="1"/>
</dbReference>
<feature type="transmembrane region" description="Helical" evidence="6">
    <location>
        <begin position="276"/>
        <end position="297"/>
    </location>
</feature>
<feature type="transmembrane region" description="Helical" evidence="6">
    <location>
        <begin position="485"/>
        <end position="504"/>
    </location>
</feature>
<dbReference type="GO" id="GO:0005886">
    <property type="term" value="C:plasma membrane"/>
    <property type="evidence" value="ECO:0007669"/>
    <property type="project" value="UniProtKB-SubCell"/>
</dbReference>
<comment type="subcellular location">
    <subcellularLocation>
        <location evidence="1">Cell membrane</location>
        <topology evidence="1">Multi-pass membrane protein</topology>
    </subcellularLocation>
</comment>
<dbReference type="RefSeq" id="WP_125983093.1">
    <property type="nucleotide sequence ID" value="NZ_NGJS01000002.1"/>
</dbReference>
<dbReference type="OrthoDB" id="9761531at2"/>
<dbReference type="InterPro" id="IPR036866">
    <property type="entry name" value="RibonucZ/Hydroxyglut_hydro"/>
</dbReference>